<accession>A0A1V8TJJ2</accession>
<keyword evidence="2" id="KW-1185">Reference proteome</keyword>
<evidence type="ECO:0000313" key="1">
    <source>
        <dbReference type="EMBL" id="OQO11553.1"/>
    </source>
</evidence>
<comment type="caution">
    <text evidence="1">The sequence shown here is derived from an EMBL/GenBank/DDBJ whole genome shotgun (WGS) entry which is preliminary data.</text>
</comment>
<gene>
    <name evidence="1" type="ORF">B0A48_03280</name>
</gene>
<protein>
    <submittedName>
        <fullName evidence="1">Uncharacterized protein</fullName>
    </submittedName>
</protein>
<proteinExistence type="predicted"/>
<dbReference type="AlphaFoldDB" id="A0A1V8TJJ2"/>
<sequence length="261" mass="29665">MSASSAEAQRKAHGIYFVQEVIGILQAVGHVCCVTGVKALRYYGAARVSDEWRICVPNSDFAAATQLIDSMSEKFERVDPPMPQLRSLIHTYPRYRSMQEDSRELGFFIMPSSEDFLGDLNDSLIERSPNNVPYPNLEVFVQDLVSIQKWDHLAALVDGMNLSLEWGLQHLRLGTLSEEEMEHCRAKIAKYSESLVDPEQLDTRSAGGLTIDGIDKSERWATIVSQKQLRARSDHYLKANWKTRFMRNGCGDPRFRPDRPV</sequence>
<dbReference type="OrthoDB" id="3259529at2759"/>
<dbReference type="Proteomes" id="UP000192596">
    <property type="component" value="Unassembled WGS sequence"/>
</dbReference>
<organism evidence="1 2">
    <name type="scientific">Cryoendolithus antarcticus</name>
    <dbReference type="NCBI Taxonomy" id="1507870"/>
    <lineage>
        <taxon>Eukaryota</taxon>
        <taxon>Fungi</taxon>
        <taxon>Dikarya</taxon>
        <taxon>Ascomycota</taxon>
        <taxon>Pezizomycotina</taxon>
        <taxon>Dothideomycetes</taxon>
        <taxon>Dothideomycetidae</taxon>
        <taxon>Cladosporiales</taxon>
        <taxon>Cladosporiaceae</taxon>
        <taxon>Cryoendolithus</taxon>
    </lineage>
</organism>
<reference evidence="2" key="1">
    <citation type="submission" date="2017-03" db="EMBL/GenBank/DDBJ databases">
        <title>Genomes of endolithic fungi from Antarctica.</title>
        <authorList>
            <person name="Coleine C."/>
            <person name="Masonjones S."/>
            <person name="Stajich J.E."/>
        </authorList>
    </citation>
    <scope>NUCLEOTIDE SEQUENCE [LARGE SCALE GENOMIC DNA]</scope>
    <source>
        <strain evidence="2">CCFEE 5527</strain>
    </source>
</reference>
<evidence type="ECO:0000313" key="2">
    <source>
        <dbReference type="Proteomes" id="UP000192596"/>
    </source>
</evidence>
<name>A0A1V8TJJ2_9PEZI</name>
<dbReference type="EMBL" id="NAJO01000006">
    <property type="protein sequence ID" value="OQO11553.1"/>
    <property type="molecule type" value="Genomic_DNA"/>
</dbReference>
<dbReference type="InParanoid" id="A0A1V8TJJ2"/>